<feature type="domain" description="CoA carboxyltransferase N-terminal" evidence="20">
    <location>
        <begin position="11"/>
        <end position="280"/>
    </location>
</feature>
<gene>
    <name evidence="19" type="primary">accD</name>
    <name evidence="18" type="synonym">accA</name>
    <name evidence="22" type="ORF">DFR68_11711</name>
</gene>
<comment type="function">
    <text evidence="16 19">Component of the acetyl coenzyme A carboxylase (ACC) complex. Biotin carboxylase (BC) catalyzes the carboxylation of biotin on its carrier protein (BCCP) and then the CO(2) group is transferred by the transcarboxylase to acetyl-CoA to form malonyl-CoA.</text>
</comment>
<keyword evidence="13 18" id="KW-0067">ATP-binding</keyword>
<sequence>MRTTETTGPVDWVLCPGCRTPLYRKRFDRDLGVCGECGRHTPVTAEQRLRQLADGGRFELLPVIATTEDPLEFTDTKRYTDRLAAARARTGLRDASVCASMTIDGNPALVVAMDFRFLGGSLGTAVGEQITVAAETALAERLPLIIVTASGGARMQEGPLALMQMAKTSAALEQLDRAGILTVSVITDPTYGGVAASFATLTDVLVAEPGARLGFAGRRVIEQTIHQELPAGFQTAEFLLDHGLIDMIVPRSNLRATLAGLLRVASPADPTGRPPADAGIITDPHALPDVDAATRVRAARRIDRPSALDYCALTFDGFRELRGDRASGDCPAIVGGTAWLGDRPVMVIGQQKGHTPRDLMARSFGMPMPAGYRKAARLMRLAEKLGLPIITLIDTPGAYPGATAEEQGQAIAIAENIRLMSALRVPVIGVVIGEGGSGGALALGVANRVLMFADATYSVISPEGCAAIVWNDPGAAAKAAAALRLTARDLLRLGVADGVLPEPGDTPPVAADGLRRALAATLHELLGHGGADLAAQRRARFRRFGAPVAVWSAA</sequence>
<comment type="cofactor">
    <cofactor evidence="19">
        <name>Zn(2+)</name>
        <dbReference type="ChEBI" id="CHEBI:29105"/>
    </cofactor>
    <text evidence="19">Binds 1 zinc ion per subunit.</text>
</comment>
<keyword evidence="10 18" id="KW-0547">Nucleotide-binding</keyword>
<dbReference type="HAMAP" id="MF_01395">
    <property type="entry name" value="AcetylCoA_CT_beta"/>
    <property type="match status" value="1"/>
</dbReference>
<dbReference type="PROSITE" id="PS50989">
    <property type="entry name" value="COA_CT_CTER"/>
    <property type="match status" value="1"/>
</dbReference>
<name>A0A370GPJ1_9NOCA</name>
<dbReference type="Gene3D" id="3.90.226.10">
    <property type="entry name" value="2-enoyl-CoA Hydratase, Chain A, domain 1"/>
    <property type="match status" value="2"/>
</dbReference>
<evidence type="ECO:0000256" key="12">
    <source>
        <dbReference type="ARBA" id="ARBA00022832"/>
    </source>
</evidence>
<comment type="subunit">
    <text evidence="6">Acetyl-CoA carboxylase is a heterotetramer composed of biotin carboxyl carrier protein (AccB), biotin carboxylase (AccC) and two subunits of ACCase subunit beta/alpha.</text>
</comment>
<keyword evidence="8 18" id="KW-0444">Lipid biosynthesis</keyword>
<evidence type="ECO:0000256" key="18">
    <source>
        <dbReference type="HAMAP-Rule" id="MF_00823"/>
    </source>
</evidence>
<dbReference type="EC" id="2.1.3.15" evidence="18"/>
<evidence type="ECO:0000256" key="3">
    <source>
        <dbReference type="ARBA" id="ARBA00006102"/>
    </source>
</evidence>
<evidence type="ECO:0000256" key="11">
    <source>
        <dbReference type="ARBA" id="ARBA00022771"/>
    </source>
</evidence>
<proteinExistence type="inferred from homology"/>
<dbReference type="AlphaFoldDB" id="A0A370GPJ1"/>
<keyword evidence="12 18" id="KW-0276">Fatty acid metabolism</keyword>
<evidence type="ECO:0000256" key="8">
    <source>
        <dbReference type="ARBA" id="ARBA00022516"/>
    </source>
</evidence>
<keyword evidence="19" id="KW-0479">Metal-binding</keyword>
<reference evidence="22 23" key="1">
    <citation type="submission" date="2018-07" db="EMBL/GenBank/DDBJ databases">
        <title>Genomic Encyclopedia of Type Strains, Phase IV (KMG-IV): sequencing the most valuable type-strain genomes for metagenomic binning, comparative biology and taxonomic classification.</title>
        <authorList>
            <person name="Goeker M."/>
        </authorList>
    </citation>
    <scope>NUCLEOTIDE SEQUENCE [LARGE SCALE GENOMIC DNA]</scope>
    <source>
        <strain evidence="22 23">DSM 44952</strain>
    </source>
</reference>
<comment type="similarity">
    <text evidence="4">In the C-terminal section; belongs to the AccA family.</text>
</comment>
<feature type="binding site" evidence="19">
    <location>
        <position position="37"/>
    </location>
    <ligand>
        <name>Zn(2+)</name>
        <dbReference type="ChEBI" id="CHEBI:29105"/>
    </ligand>
</feature>
<comment type="similarity">
    <text evidence="5">In the N-terminal section; belongs to the AccD/PCCB family.</text>
</comment>
<feature type="binding site" evidence="19">
    <location>
        <position position="15"/>
    </location>
    <ligand>
        <name>Zn(2+)</name>
        <dbReference type="ChEBI" id="CHEBI:29105"/>
    </ligand>
</feature>
<dbReference type="InterPro" id="IPR001095">
    <property type="entry name" value="Acetyl_CoA_COase_a_su"/>
</dbReference>
<comment type="function">
    <text evidence="18">Component of the acetyl coenzyme A carboxylase (ACC) complex. First, biotin carboxylase catalyzes the carboxylation of biotin on its carrier protein (BCCP) and then the CO(2) group is transferred by the carboxyltransferase to acetyl-CoA to form malonyl-CoA.</text>
</comment>
<dbReference type="GO" id="GO:0005524">
    <property type="term" value="F:ATP binding"/>
    <property type="evidence" value="ECO:0007669"/>
    <property type="project" value="UniProtKB-KW"/>
</dbReference>
<accession>A0A370GPJ1</accession>
<evidence type="ECO:0000256" key="16">
    <source>
        <dbReference type="ARBA" id="ARBA00025280"/>
    </source>
</evidence>
<evidence type="ECO:0000256" key="1">
    <source>
        <dbReference type="ARBA" id="ARBA00004496"/>
    </source>
</evidence>
<dbReference type="RefSeq" id="WP_068025262.1">
    <property type="nucleotide sequence ID" value="NZ_QQAZ01000017.1"/>
</dbReference>
<evidence type="ECO:0000256" key="4">
    <source>
        <dbReference type="ARBA" id="ARBA00006276"/>
    </source>
</evidence>
<evidence type="ECO:0000256" key="19">
    <source>
        <dbReference type="HAMAP-Rule" id="MF_01395"/>
    </source>
</evidence>
<dbReference type="EMBL" id="QQAZ01000017">
    <property type="protein sequence ID" value="RDI44394.1"/>
    <property type="molecule type" value="Genomic_DNA"/>
</dbReference>
<comment type="similarity">
    <text evidence="18">Belongs to the AccA family.</text>
</comment>
<dbReference type="STRING" id="1210089.GCA_001613165_05375"/>
<dbReference type="Proteomes" id="UP000255355">
    <property type="component" value="Unassembled WGS sequence"/>
</dbReference>
<evidence type="ECO:0000256" key="2">
    <source>
        <dbReference type="ARBA" id="ARBA00004956"/>
    </source>
</evidence>
<dbReference type="InterPro" id="IPR000438">
    <property type="entry name" value="Acetyl_CoA_COase_Trfase_b_su"/>
</dbReference>
<dbReference type="PROSITE" id="PS50980">
    <property type="entry name" value="COA_CT_NTER"/>
    <property type="match status" value="1"/>
</dbReference>
<keyword evidence="9 18" id="KW-0808">Transferase</keyword>
<dbReference type="NCBIfam" id="TIGR00515">
    <property type="entry name" value="accD"/>
    <property type="match status" value="1"/>
</dbReference>
<comment type="catalytic activity">
    <reaction evidence="17 18">
        <text>N(6)-carboxybiotinyl-L-lysyl-[protein] + acetyl-CoA = N(6)-biotinyl-L-lysyl-[protein] + malonyl-CoA</text>
        <dbReference type="Rhea" id="RHEA:54728"/>
        <dbReference type="Rhea" id="RHEA-COMP:10505"/>
        <dbReference type="Rhea" id="RHEA-COMP:10506"/>
        <dbReference type="ChEBI" id="CHEBI:57288"/>
        <dbReference type="ChEBI" id="CHEBI:57384"/>
        <dbReference type="ChEBI" id="CHEBI:83144"/>
        <dbReference type="ChEBI" id="CHEBI:83145"/>
        <dbReference type="EC" id="2.1.3.15"/>
    </reaction>
</comment>
<dbReference type="GO" id="GO:0009317">
    <property type="term" value="C:acetyl-CoA carboxylase complex"/>
    <property type="evidence" value="ECO:0007669"/>
    <property type="project" value="InterPro"/>
</dbReference>
<evidence type="ECO:0000259" key="21">
    <source>
        <dbReference type="PROSITE" id="PS50989"/>
    </source>
</evidence>
<dbReference type="GO" id="GO:0006633">
    <property type="term" value="P:fatty acid biosynthetic process"/>
    <property type="evidence" value="ECO:0007669"/>
    <property type="project" value="UniProtKB-KW"/>
</dbReference>
<feature type="zinc finger region" description="C4-type" evidence="19">
    <location>
        <begin position="15"/>
        <end position="37"/>
    </location>
</feature>
<keyword evidence="11 19" id="KW-0863">Zinc-finger</keyword>
<evidence type="ECO:0000256" key="7">
    <source>
        <dbReference type="ARBA" id="ARBA00022490"/>
    </source>
</evidence>
<dbReference type="GO" id="GO:0008270">
    <property type="term" value="F:zinc ion binding"/>
    <property type="evidence" value="ECO:0007669"/>
    <property type="project" value="UniProtKB-UniRule"/>
</dbReference>
<dbReference type="InterPro" id="IPR029045">
    <property type="entry name" value="ClpP/crotonase-like_dom_sf"/>
</dbReference>
<dbReference type="PRINTS" id="PR01069">
    <property type="entry name" value="ACCCTRFRASEA"/>
</dbReference>
<evidence type="ECO:0000313" key="22">
    <source>
        <dbReference type="EMBL" id="RDI44394.1"/>
    </source>
</evidence>
<keyword evidence="15 18" id="KW-0275">Fatty acid biosynthesis</keyword>
<protein>
    <recommendedName>
        <fullName evidence="18 19">Multifunctional fusion protein</fullName>
    </recommendedName>
    <domain>
        <recommendedName>
            <fullName evidence="18">Acetyl-coenzyme A carboxylase carboxyl transferase subunit alpha</fullName>
            <shortName evidence="18">ACCase subunit alpha</shortName>
            <shortName evidence="18">Acetyl-CoA carboxylase carboxyltransferase subunit alpha</shortName>
            <ecNumber evidence="18">2.1.3.15</ecNumber>
        </recommendedName>
    </domain>
    <domain>
        <recommendedName>
            <fullName evidence="19">Acetyl-coenzyme A carboxylase carboxyl transferase subunit beta</fullName>
            <shortName evidence="19">ACCase subunit beta</shortName>
            <shortName evidence="19">Acetyl-CoA carboxylase carboxyltransferase subunit beta</shortName>
        </recommendedName>
    </domain>
</protein>
<comment type="pathway">
    <text evidence="2 18">Lipid metabolism; malonyl-CoA biosynthesis; malonyl-CoA from acetyl-CoA: step 1/1.</text>
</comment>
<dbReference type="SUPFAM" id="SSF52096">
    <property type="entry name" value="ClpP/crotonase"/>
    <property type="match status" value="2"/>
</dbReference>
<comment type="subunit">
    <text evidence="18">Acetyl-CoA carboxylase is a heterohexamer composed of biotin carboxyl carrier protein (AccB), biotin carboxylase (AccC) and two subunits each of ACCase subunit alpha (AccA) and ACCase subunit beta (AccD).</text>
</comment>
<evidence type="ECO:0000256" key="10">
    <source>
        <dbReference type="ARBA" id="ARBA00022741"/>
    </source>
</evidence>
<comment type="subcellular location">
    <subcellularLocation>
        <location evidence="1 18">Cytoplasm</location>
    </subcellularLocation>
</comment>
<evidence type="ECO:0000256" key="9">
    <source>
        <dbReference type="ARBA" id="ARBA00022679"/>
    </source>
</evidence>
<evidence type="ECO:0000256" key="5">
    <source>
        <dbReference type="ARBA" id="ARBA00010284"/>
    </source>
</evidence>
<feature type="domain" description="CoA carboxyltransferase C-terminal" evidence="21">
    <location>
        <begin position="280"/>
        <end position="524"/>
    </location>
</feature>
<evidence type="ECO:0000259" key="20">
    <source>
        <dbReference type="PROSITE" id="PS50980"/>
    </source>
</evidence>
<dbReference type="GO" id="GO:2001295">
    <property type="term" value="P:malonyl-CoA biosynthetic process"/>
    <property type="evidence" value="ECO:0007669"/>
    <property type="project" value="UniProtKB-UniRule"/>
</dbReference>
<keyword evidence="23" id="KW-1185">Reference proteome</keyword>
<comment type="caution">
    <text evidence="22">The sequence shown here is derived from an EMBL/GenBank/DDBJ whole genome shotgun (WGS) entry which is preliminary data.</text>
</comment>
<evidence type="ECO:0000256" key="13">
    <source>
        <dbReference type="ARBA" id="ARBA00022840"/>
    </source>
</evidence>
<evidence type="ECO:0000313" key="23">
    <source>
        <dbReference type="Proteomes" id="UP000255355"/>
    </source>
</evidence>
<dbReference type="OrthoDB" id="9772975at2"/>
<dbReference type="UniPathway" id="UPA00655">
    <property type="reaction ID" value="UER00711"/>
</dbReference>
<dbReference type="InterPro" id="IPR034733">
    <property type="entry name" value="AcCoA_carboxyl_beta"/>
</dbReference>
<dbReference type="InterPro" id="IPR011763">
    <property type="entry name" value="COA_CT_C"/>
</dbReference>
<comment type="similarity">
    <text evidence="3 19">Belongs to the AccD/PCCB family.</text>
</comment>
<keyword evidence="19" id="KW-0862">Zinc</keyword>
<evidence type="ECO:0000256" key="14">
    <source>
        <dbReference type="ARBA" id="ARBA00023098"/>
    </source>
</evidence>
<dbReference type="PANTHER" id="PTHR42853:SF3">
    <property type="entry name" value="ACETYL-COENZYME A CARBOXYLASE CARBOXYL TRANSFERASE SUBUNIT ALPHA, CHLOROPLASTIC"/>
    <property type="match status" value="1"/>
</dbReference>
<keyword evidence="7 18" id="KW-0963">Cytoplasm</keyword>
<dbReference type="HAMAP" id="MF_00823">
    <property type="entry name" value="AcetylCoA_CT_alpha"/>
    <property type="match status" value="1"/>
</dbReference>
<evidence type="ECO:0000256" key="15">
    <source>
        <dbReference type="ARBA" id="ARBA00023160"/>
    </source>
</evidence>
<evidence type="ECO:0000256" key="17">
    <source>
        <dbReference type="ARBA" id="ARBA00049152"/>
    </source>
</evidence>
<keyword evidence="14 18" id="KW-0443">Lipid metabolism</keyword>
<dbReference type="Pfam" id="PF01039">
    <property type="entry name" value="Carboxyl_trans"/>
    <property type="match status" value="1"/>
</dbReference>
<evidence type="ECO:0000256" key="6">
    <source>
        <dbReference type="ARBA" id="ARBA00011664"/>
    </source>
</evidence>
<dbReference type="InterPro" id="IPR011762">
    <property type="entry name" value="COA_CT_N"/>
</dbReference>
<organism evidence="22 23">
    <name type="scientific">Nocardia mexicana</name>
    <dbReference type="NCBI Taxonomy" id="279262"/>
    <lineage>
        <taxon>Bacteria</taxon>
        <taxon>Bacillati</taxon>
        <taxon>Actinomycetota</taxon>
        <taxon>Actinomycetes</taxon>
        <taxon>Mycobacteriales</taxon>
        <taxon>Nocardiaceae</taxon>
        <taxon>Nocardia</taxon>
    </lineage>
</organism>
<feature type="binding site" evidence="19">
    <location>
        <position position="34"/>
    </location>
    <ligand>
        <name>Zn(2+)</name>
        <dbReference type="ChEBI" id="CHEBI:29105"/>
    </ligand>
</feature>
<dbReference type="Pfam" id="PF03255">
    <property type="entry name" value="ACCA"/>
    <property type="match status" value="1"/>
</dbReference>
<dbReference type="GO" id="GO:0003989">
    <property type="term" value="F:acetyl-CoA carboxylase activity"/>
    <property type="evidence" value="ECO:0007669"/>
    <property type="project" value="InterPro"/>
</dbReference>
<feature type="binding site" evidence="19">
    <location>
        <position position="18"/>
    </location>
    <ligand>
        <name>Zn(2+)</name>
        <dbReference type="ChEBI" id="CHEBI:29105"/>
    </ligand>
</feature>
<dbReference type="GO" id="GO:0016743">
    <property type="term" value="F:carboxyl- or carbamoyltransferase activity"/>
    <property type="evidence" value="ECO:0007669"/>
    <property type="project" value="UniProtKB-UniRule"/>
</dbReference>
<dbReference type="PANTHER" id="PTHR42853">
    <property type="entry name" value="ACETYL-COENZYME A CARBOXYLASE CARBOXYL TRANSFERASE SUBUNIT ALPHA"/>
    <property type="match status" value="1"/>
</dbReference>